<name>A0A381YYN1_9ZZZZ</name>
<proteinExistence type="predicted"/>
<dbReference type="InterPro" id="IPR001646">
    <property type="entry name" value="5peptide_repeat"/>
</dbReference>
<protein>
    <recommendedName>
        <fullName evidence="2">Pentapeptide repeat-containing protein</fullName>
    </recommendedName>
</protein>
<evidence type="ECO:0000313" key="1">
    <source>
        <dbReference type="EMBL" id="SVA82125.1"/>
    </source>
</evidence>
<dbReference type="Gene3D" id="2.160.20.80">
    <property type="entry name" value="E3 ubiquitin-protein ligase SopA"/>
    <property type="match status" value="1"/>
</dbReference>
<evidence type="ECO:0008006" key="2">
    <source>
        <dbReference type="Google" id="ProtNLM"/>
    </source>
</evidence>
<organism evidence="1">
    <name type="scientific">marine metagenome</name>
    <dbReference type="NCBI Taxonomy" id="408172"/>
    <lineage>
        <taxon>unclassified sequences</taxon>
        <taxon>metagenomes</taxon>
        <taxon>ecological metagenomes</taxon>
    </lineage>
</organism>
<reference evidence="1" key="1">
    <citation type="submission" date="2018-05" db="EMBL/GenBank/DDBJ databases">
        <authorList>
            <person name="Lanie J.A."/>
            <person name="Ng W.-L."/>
            <person name="Kazmierczak K.M."/>
            <person name="Andrzejewski T.M."/>
            <person name="Davidsen T.M."/>
            <person name="Wayne K.J."/>
            <person name="Tettelin H."/>
            <person name="Glass J.I."/>
            <person name="Rusch D."/>
            <person name="Podicherti R."/>
            <person name="Tsui H.-C.T."/>
            <person name="Winkler M.E."/>
        </authorList>
    </citation>
    <scope>NUCLEOTIDE SEQUENCE</scope>
</reference>
<dbReference type="Pfam" id="PF00805">
    <property type="entry name" value="Pentapeptide"/>
    <property type="match status" value="1"/>
</dbReference>
<dbReference type="AlphaFoldDB" id="A0A381YYN1"/>
<accession>A0A381YYN1</accession>
<gene>
    <name evidence="1" type="ORF">METZ01_LOCUS134979</name>
</gene>
<dbReference type="SUPFAM" id="SSF141571">
    <property type="entry name" value="Pentapeptide repeat-like"/>
    <property type="match status" value="1"/>
</dbReference>
<sequence length="51" mass="5543">MNWVNLTGADLTGADLTRVALTEADLYQALADESTVWPENFDPEGAGVIYK</sequence>
<dbReference type="EMBL" id="UINC01019401">
    <property type="protein sequence ID" value="SVA82125.1"/>
    <property type="molecule type" value="Genomic_DNA"/>
</dbReference>